<dbReference type="EMBL" id="SUPK01000001">
    <property type="protein sequence ID" value="TJY43885.1"/>
    <property type="molecule type" value="Genomic_DNA"/>
</dbReference>
<sequence length="64" mass="7924">MIQNQNVYIVEKMIRQKHEELNRHVGFYRKQSGSMFDVALRLNETAPTLWNRWFKKRRLDTSWK</sequence>
<name>A0A4U0FG49_9BACL</name>
<gene>
    <name evidence="1" type="ORF">E5161_00280</name>
</gene>
<organism evidence="1 2">
    <name type="scientific">Cohnella pontilimi</name>
    <dbReference type="NCBI Taxonomy" id="2564100"/>
    <lineage>
        <taxon>Bacteria</taxon>
        <taxon>Bacillati</taxon>
        <taxon>Bacillota</taxon>
        <taxon>Bacilli</taxon>
        <taxon>Bacillales</taxon>
        <taxon>Paenibacillaceae</taxon>
        <taxon>Cohnella</taxon>
    </lineage>
</organism>
<accession>A0A4U0FG49</accession>
<dbReference type="Proteomes" id="UP000309673">
    <property type="component" value="Unassembled WGS sequence"/>
</dbReference>
<proteinExistence type="predicted"/>
<reference evidence="1 2" key="1">
    <citation type="submission" date="2019-04" db="EMBL/GenBank/DDBJ databases">
        <title>Cohnella sp. nov., isolated from soil.</title>
        <authorList>
            <person name="Kim W."/>
        </authorList>
    </citation>
    <scope>NUCLEOTIDE SEQUENCE [LARGE SCALE GENOMIC DNA]</scope>
    <source>
        <strain evidence="1 2">CAU 1483</strain>
    </source>
</reference>
<dbReference type="RefSeq" id="WP_136775606.1">
    <property type="nucleotide sequence ID" value="NZ_SUPK01000001.1"/>
</dbReference>
<keyword evidence="2" id="KW-1185">Reference proteome</keyword>
<dbReference type="AlphaFoldDB" id="A0A4U0FG49"/>
<evidence type="ECO:0000313" key="2">
    <source>
        <dbReference type="Proteomes" id="UP000309673"/>
    </source>
</evidence>
<protein>
    <submittedName>
        <fullName evidence="1">Uncharacterized protein</fullName>
    </submittedName>
</protein>
<comment type="caution">
    <text evidence="1">The sequence shown here is derived from an EMBL/GenBank/DDBJ whole genome shotgun (WGS) entry which is preliminary data.</text>
</comment>
<evidence type="ECO:0000313" key="1">
    <source>
        <dbReference type="EMBL" id="TJY43885.1"/>
    </source>
</evidence>